<evidence type="ECO:0000256" key="1">
    <source>
        <dbReference type="ARBA" id="ARBA00007787"/>
    </source>
</evidence>
<reference evidence="7" key="1">
    <citation type="journal article" date="2020" name="Nature">
        <title>Giant virus diversity and host interactions through global metagenomics.</title>
        <authorList>
            <person name="Schulz F."/>
            <person name="Roux S."/>
            <person name="Paez-Espino D."/>
            <person name="Jungbluth S."/>
            <person name="Walsh D.A."/>
            <person name="Denef V.J."/>
            <person name="McMahon K.D."/>
            <person name="Konstantinidis K.T."/>
            <person name="Eloe-Fadrosh E.A."/>
            <person name="Kyrpides N.C."/>
            <person name="Woyke T."/>
        </authorList>
    </citation>
    <scope>NUCLEOTIDE SEQUENCE</scope>
    <source>
        <strain evidence="7">GVMAG-M-3300027759-42</strain>
    </source>
</reference>
<evidence type="ECO:0000256" key="5">
    <source>
        <dbReference type="ARBA" id="ARBA00023284"/>
    </source>
</evidence>
<feature type="domain" description="Glutaredoxin" evidence="6">
    <location>
        <begin position="12"/>
        <end position="75"/>
    </location>
</feature>
<dbReference type="PROSITE" id="PS51354">
    <property type="entry name" value="GLUTAREDOXIN_2"/>
    <property type="match status" value="1"/>
</dbReference>
<dbReference type="PANTHER" id="PTHR46679">
    <property type="match status" value="1"/>
</dbReference>
<dbReference type="CDD" id="cd02066">
    <property type="entry name" value="GRX_family"/>
    <property type="match status" value="1"/>
</dbReference>
<dbReference type="InterPro" id="IPR036249">
    <property type="entry name" value="Thioredoxin-like_sf"/>
</dbReference>
<dbReference type="AlphaFoldDB" id="A0A6C0LC41"/>
<keyword evidence="5" id="KW-0676">Redox-active center</keyword>
<evidence type="ECO:0000256" key="3">
    <source>
        <dbReference type="ARBA" id="ARBA00022982"/>
    </source>
</evidence>
<dbReference type="Pfam" id="PF00462">
    <property type="entry name" value="Glutaredoxin"/>
    <property type="match status" value="1"/>
</dbReference>
<dbReference type="InterPro" id="IPR002109">
    <property type="entry name" value="Glutaredoxin"/>
</dbReference>
<name>A0A6C0LC41_9ZZZZ</name>
<accession>A0A6C0LC41</accession>
<organism evidence="7">
    <name type="scientific">viral metagenome</name>
    <dbReference type="NCBI Taxonomy" id="1070528"/>
    <lineage>
        <taxon>unclassified sequences</taxon>
        <taxon>metagenomes</taxon>
        <taxon>organismal metagenomes</taxon>
    </lineage>
</organism>
<comment type="similarity">
    <text evidence="1">Belongs to the glutaredoxin family.</text>
</comment>
<keyword evidence="3" id="KW-0249">Electron transport</keyword>
<evidence type="ECO:0000259" key="6">
    <source>
        <dbReference type="Pfam" id="PF00462"/>
    </source>
</evidence>
<dbReference type="PANTHER" id="PTHR46679:SF1">
    <property type="entry name" value="GLUTAREDOXIN-2, MITOCHONDRIAL"/>
    <property type="match status" value="1"/>
</dbReference>
<proteinExistence type="inferred from homology"/>
<dbReference type="GO" id="GO:0005739">
    <property type="term" value="C:mitochondrion"/>
    <property type="evidence" value="ECO:0007669"/>
    <property type="project" value="TreeGrafter"/>
</dbReference>
<dbReference type="Gene3D" id="3.40.30.10">
    <property type="entry name" value="Glutaredoxin"/>
    <property type="match status" value="1"/>
</dbReference>
<dbReference type="GO" id="GO:0015035">
    <property type="term" value="F:protein-disulfide reductase activity"/>
    <property type="evidence" value="ECO:0007669"/>
    <property type="project" value="TreeGrafter"/>
</dbReference>
<evidence type="ECO:0000313" key="7">
    <source>
        <dbReference type="EMBL" id="QHU26822.1"/>
    </source>
</evidence>
<protein>
    <recommendedName>
        <fullName evidence="6">Glutaredoxin domain-containing protein</fullName>
    </recommendedName>
</protein>
<dbReference type="EMBL" id="MN740445">
    <property type="protein sequence ID" value="QHU26822.1"/>
    <property type="molecule type" value="Genomic_DNA"/>
</dbReference>
<evidence type="ECO:0000256" key="2">
    <source>
        <dbReference type="ARBA" id="ARBA00022448"/>
    </source>
</evidence>
<evidence type="ECO:0000256" key="4">
    <source>
        <dbReference type="ARBA" id="ARBA00023157"/>
    </source>
</evidence>
<sequence>MEFEAPSETVYTIYSKSGCTYCTKVKKLLQEKGYAFDMIDCDEYLLEDKEGFLKFIEEKTGKEYKTFPMVFRAGYFIGGFMETKKLIDVEEVFN</sequence>
<dbReference type="SUPFAM" id="SSF52833">
    <property type="entry name" value="Thioredoxin-like"/>
    <property type="match status" value="1"/>
</dbReference>
<keyword evidence="2" id="KW-0813">Transport</keyword>
<keyword evidence="4" id="KW-1015">Disulfide bond</keyword>